<evidence type="ECO:0000313" key="3">
    <source>
        <dbReference type="EMBL" id="AUH64413.1"/>
    </source>
</evidence>
<evidence type="ECO:0008006" key="5">
    <source>
        <dbReference type="Google" id="ProtNLM"/>
    </source>
</evidence>
<keyword evidence="2" id="KW-0732">Signal</keyword>
<evidence type="ECO:0000313" key="4">
    <source>
        <dbReference type="Proteomes" id="UP000234530"/>
    </source>
</evidence>
<gene>
    <name evidence="3" type="ORF">CX676_09775</name>
</gene>
<keyword evidence="4" id="KW-1185">Reference proteome</keyword>
<proteinExistence type="predicted"/>
<feature type="compositionally biased region" description="Polar residues" evidence="1">
    <location>
        <begin position="61"/>
        <end position="70"/>
    </location>
</feature>
<feature type="signal peptide" evidence="2">
    <location>
        <begin position="1"/>
        <end position="19"/>
    </location>
</feature>
<protein>
    <recommendedName>
        <fullName evidence="5">Cobalt transporter</fullName>
    </recommendedName>
</protein>
<feature type="compositionally biased region" description="Low complexity" evidence="1">
    <location>
        <begin position="27"/>
        <end position="46"/>
    </location>
</feature>
<dbReference type="RefSeq" id="WP_101752450.1">
    <property type="nucleotide sequence ID" value="NZ_CP025430.1"/>
</dbReference>
<feature type="chain" id="PRO_5014160689" description="Cobalt transporter" evidence="2">
    <location>
        <begin position="20"/>
        <end position="88"/>
    </location>
</feature>
<sequence>MSRFLAPIFLLMLAQAANAHAGHSHGDAPAPVEPAAEAAQAMPQDAETSAACDEAAEVQDASAQNATETGDQAEADGATTERESTVCR</sequence>
<evidence type="ECO:0000256" key="1">
    <source>
        <dbReference type="SAM" id="MobiDB-lite"/>
    </source>
</evidence>
<name>A0A2H5EYR4_9RHOB</name>
<reference evidence="3 4" key="1">
    <citation type="journal article" date="2013" name="Antonie Van Leeuwenhoek">
        <title>Paracoccus zhejiangensis sp. nov., isolated from activated sludge in wastewater-treatment system.</title>
        <authorList>
            <person name="Wu Z.G."/>
            <person name="Zhang D.F."/>
            <person name="Liu Y.L."/>
            <person name="Wang F."/>
            <person name="Jiang X."/>
            <person name="Li C."/>
            <person name="Li S.P."/>
            <person name="Hong Q."/>
            <person name="Li W.J."/>
        </authorList>
    </citation>
    <scope>NUCLEOTIDE SEQUENCE [LARGE SCALE GENOMIC DNA]</scope>
    <source>
        <strain evidence="3 4">J6</strain>
    </source>
</reference>
<evidence type="ECO:0000256" key="2">
    <source>
        <dbReference type="SAM" id="SignalP"/>
    </source>
</evidence>
<dbReference type="KEGG" id="pzh:CX676_09775"/>
<feature type="region of interest" description="Disordered" evidence="1">
    <location>
        <begin position="19"/>
        <end position="88"/>
    </location>
</feature>
<feature type="compositionally biased region" description="Basic and acidic residues" evidence="1">
    <location>
        <begin position="79"/>
        <end position="88"/>
    </location>
</feature>
<accession>A0A2H5EYR4</accession>
<dbReference type="AlphaFoldDB" id="A0A2H5EYR4"/>
<organism evidence="3 4">
    <name type="scientific">Paracoccus zhejiangensis</name>
    <dbReference type="NCBI Taxonomy" id="1077935"/>
    <lineage>
        <taxon>Bacteria</taxon>
        <taxon>Pseudomonadati</taxon>
        <taxon>Pseudomonadota</taxon>
        <taxon>Alphaproteobacteria</taxon>
        <taxon>Rhodobacterales</taxon>
        <taxon>Paracoccaceae</taxon>
        <taxon>Paracoccus</taxon>
    </lineage>
</organism>
<dbReference type="Proteomes" id="UP000234530">
    <property type="component" value="Chromosome"/>
</dbReference>
<dbReference type="EMBL" id="CP025430">
    <property type="protein sequence ID" value="AUH64413.1"/>
    <property type="molecule type" value="Genomic_DNA"/>
</dbReference>